<organism evidence="2 3">
    <name type="scientific">Acrobeloides nanus</name>
    <dbReference type="NCBI Taxonomy" id="290746"/>
    <lineage>
        <taxon>Eukaryota</taxon>
        <taxon>Metazoa</taxon>
        <taxon>Ecdysozoa</taxon>
        <taxon>Nematoda</taxon>
        <taxon>Chromadorea</taxon>
        <taxon>Rhabditida</taxon>
        <taxon>Tylenchina</taxon>
        <taxon>Cephalobomorpha</taxon>
        <taxon>Cephaloboidea</taxon>
        <taxon>Cephalobidae</taxon>
        <taxon>Acrobeloides</taxon>
    </lineage>
</organism>
<sequence>MSLPQDSQIIQNRIQAGSGNHNVVTVIPDQQAMQQPRFVPSQRMRMISQELPGHPQQSQMPPFKPASSSYFYPQNRVQPSTAFQQYPTISNEQVQTNPINMNPNFNTSVLIPRPPMYQHQQPTISAPPQQASQPKPRERKIVMIVDPTSQQVVNESEINAMKVPSSSDETIGNSIIEDLEKTYQKYYEQAKDSIDNMVYDRNFLQLIREIELNKNGEFVQPLKTKEELKEIKPNMPTTSQTFRDRPRKKMTNQDVFMPKFESRSNQQNRSLNVNPSVVKEQEIEALQQENKQLHETNNSMKQESKQLHEANNSMKQENKELHEIIEVLQTTVVEGAGVQDKRVVELEKVNKALLSQINEQDEKILILTKQFDVLKKEKETEIRELIVNQEQAMQEISNIKQAFDEQKESMHILKTDFDKVDEDNKILIKGMSDKEAEISRLKEDLLQVEQSASNLIKSSRDAIDEARRSKEELEKAVLGRQEMERKIAVEKSEMKQKILTLKQEWETLVKQNYKREMTTATERFRSMLSAQNLGFLEFKALEEWDDRSFSIPESSSISRASSSFDVVSDVDSVRTLEEEKDESP</sequence>
<keyword evidence="1" id="KW-0175">Coiled coil</keyword>
<dbReference type="Proteomes" id="UP000887540">
    <property type="component" value="Unplaced"/>
</dbReference>
<dbReference type="WBParaSite" id="ACRNAN_scaffold3504.g17228.t1">
    <property type="protein sequence ID" value="ACRNAN_scaffold3504.g17228.t1"/>
    <property type="gene ID" value="ACRNAN_scaffold3504.g17228"/>
</dbReference>
<proteinExistence type="predicted"/>
<name>A0A914DS17_9BILA</name>
<evidence type="ECO:0000256" key="1">
    <source>
        <dbReference type="SAM" id="Coils"/>
    </source>
</evidence>
<protein>
    <submittedName>
        <fullName evidence="3">Uncharacterized protein</fullName>
    </submittedName>
</protein>
<feature type="coiled-coil region" evidence="1">
    <location>
        <begin position="276"/>
        <end position="486"/>
    </location>
</feature>
<accession>A0A914DS17</accession>
<evidence type="ECO:0000313" key="2">
    <source>
        <dbReference type="Proteomes" id="UP000887540"/>
    </source>
</evidence>
<evidence type="ECO:0000313" key="3">
    <source>
        <dbReference type="WBParaSite" id="ACRNAN_scaffold3504.g17228.t1"/>
    </source>
</evidence>
<dbReference type="AlphaFoldDB" id="A0A914DS17"/>
<reference evidence="3" key="1">
    <citation type="submission" date="2022-11" db="UniProtKB">
        <authorList>
            <consortium name="WormBaseParasite"/>
        </authorList>
    </citation>
    <scope>IDENTIFICATION</scope>
</reference>
<keyword evidence="2" id="KW-1185">Reference proteome</keyword>